<protein>
    <submittedName>
        <fullName evidence="1">Uncharacterized protein</fullName>
    </submittedName>
</protein>
<dbReference type="Proteomes" id="UP000315295">
    <property type="component" value="Unassembled WGS sequence"/>
</dbReference>
<keyword evidence="2" id="KW-1185">Reference proteome</keyword>
<evidence type="ECO:0000313" key="2">
    <source>
        <dbReference type="Proteomes" id="UP000315295"/>
    </source>
</evidence>
<sequence>MEINKSVLQKLEYLLQEIAESLKEEVAVINNLRPEETYASYLKHLAASTGILGKLDLKERHGHADHVSGDGKEALLDTEDSFSDWVHVIHPVADEFEGDSSVSSAVPPTTKFNSVARLVRYWLGLTADTILSATADILVSLTAPILRIIITTMLDRARALDKLKGILKVIIQELEKINPEIREIVTTLVAAKVMIKLSEEDESEVSKGFLSIIQQCLLKLQKKYPDILDGEIQASDA</sequence>
<dbReference type="EMBL" id="VIEB01000175">
    <property type="protein sequence ID" value="TQE02478.1"/>
    <property type="molecule type" value="Genomic_DNA"/>
</dbReference>
<proteinExistence type="predicted"/>
<dbReference type="STRING" id="106549.A0A540MUL7"/>
<evidence type="ECO:0000313" key="1">
    <source>
        <dbReference type="EMBL" id="TQE02478.1"/>
    </source>
</evidence>
<organism evidence="1 2">
    <name type="scientific">Malus baccata</name>
    <name type="common">Siberian crab apple</name>
    <name type="synonym">Pyrus baccata</name>
    <dbReference type="NCBI Taxonomy" id="106549"/>
    <lineage>
        <taxon>Eukaryota</taxon>
        <taxon>Viridiplantae</taxon>
        <taxon>Streptophyta</taxon>
        <taxon>Embryophyta</taxon>
        <taxon>Tracheophyta</taxon>
        <taxon>Spermatophyta</taxon>
        <taxon>Magnoliopsida</taxon>
        <taxon>eudicotyledons</taxon>
        <taxon>Gunneridae</taxon>
        <taxon>Pentapetalae</taxon>
        <taxon>rosids</taxon>
        <taxon>fabids</taxon>
        <taxon>Rosales</taxon>
        <taxon>Rosaceae</taxon>
        <taxon>Amygdaloideae</taxon>
        <taxon>Maleae</taxon>
        <taxon>Malus</taxon>
    </lineage>
</organism>
<dbReference type="AlphaFoldDB" id="A0A540MUL7"/>
<accession>A0A540MUL7</accession>
<comment type="caution">
    <text evidence="1">The sequence shown here is derived from an EMBL/GenBank/DDBJ whole genome shotgun (WGS) entry which is preliminary data.</text>
</comment>
<gene>
    <name evidence="1" type="ORF">C1H46_011886</name>
</gene>
<reference evidence="1 2" key="1">
    <citation type="journal article" date="2019" name="G3 (Bethesda)">
        <title>Sequencing of a Wild Apple (Malus baccata) Genome Unravels the Differences Between Cultivated and Wild Apple Species Regarding Disease Resistance and Cold Tolerance.</title>
        <authorList>
            <person name="Chen X."/>
        </authorList>
    </citation>
    <scope>NUCLEOTIDE SEQUENCE [LARGE SCALE GENOMIC DNA]</scope>
    <source>
        <strain evidence="2">cv. Shandingzi</strain>
        <tissue evidence="1">Leaves</tissue>
    </source>
</reference>
<name>A0A540MUL7_MALBA</name>